<dbReference type="AlphaFoldDB" id="A0A813KBK8"/>
<dbReference type="InterPro" id="IPR029045">
    <property type="entry name" value="ClpP/crotonase-like_dom_sf"/>
</dbReference>
<dbReference type="GO" id="GO:0004165">
    <property type="term" value="F:delta(3)-delta(2)-enoyl-CoA isomerase activity"/>
    <property type="evidence" value="ECO:0007669"/>
    <property type="project" value="TreeGrafter"/>
</dbReference>
<feature type="region of interest" description="Disordered" evidence="1">
    <location>
        <begin position="302"/>
        <end position="321"/>
    </location>
</feature>
<reference evidence="3" key="1">
    <citation type="submission" date="2021-02" db="EMBL/GenBank/DDBJ databases">
        <authorList>
            <person name="Dougan E. K."/>
            <person name="Rhodes N."/>
            <person name="Thang M."/>
            <person name="Chan C."/>
        </authorList>
    </citation>
    <scope>NUCLEOTIDE SEQUENCE</scope>
</reference>
<dbReference type="SUPFAM" id="SSF52096">
    <property type="entry name" value="ClpP/crotonase"/>
    <property type="match status" value="1"/>
</dbReference>
<protein>
    <recommendedName>
        <fullName evidence="6">3-hydroxyisobutyryl-CoA hydrolase</fullName>
    </recommendedName>
</protein>
<dbReference type="PANTHER" id="PTHR11941">
    <property type="entry name" value="ENOYL-COA HYDRATASE-RELATED"/>
    <property type="match status" value="1"/>
</dbReference>
<dbReference type="Proteomes" id="UP000626109">
    <property type="component" value="Unassembled WGS sequence"/>
</dbReference>
<accession>A0A813KBK8</accession>
<dbReference type="PANTHER" id="PTHR11941:SF75">
    <property type="entry name" value="ENOYL-COA HYDRATASE_ISOMERASE FAMILY PROTEIN"/>
    <property type="match status" value="1"/>
</dbReference>
<evidence type="ECO:0000313" key="2">
    <source>
        <dbReference type="EMBL" id="CAE8626797.1"/>
    </source>
</evidence>
<gene>
    <name evidence="2" type="ORF">PGLA1383_LOCUS43700</name>
    <name evidence="3" type="ORF">PGLA2088_LOCUS30515</name>
</gene>
<dbReference type="GO" id="GO:0006635">
    <property type="term" value="P:fatty acid beta-oxidation"/>
    <property type="evidence" value="ECO:0007669"/>
    <property type="project" value="TreeGrafter"/>
</dbReference>
<dbReference type="GO" id="GO:0005777">
    <property type="term" value="C:peroxisome"/>
    <property type="evidence" value="ECO:0007669"/>
    <property type="project" value="TreeGrafter"/>
</dbReference>
<dbReference type="Pfam" id="PF00378">
    <property type="entry name" value="ECH_1"/>
    <property type="match status" value="1"/>
</dbReference>
<dbReference type="InterPro" id="IPR001753">
    <property type="entry name" value="Enoyl-CoA_hydra/iso"/>
</dbReference>
<feature type="compositionally biased region" description="Basic and acidic residues" evidence="1">
    <location>
        <begin position="312"/>
        <end position="321"/>
    </location>
</feature>
<dbReference type="OrthoDB" id="410701at2759"/>
<evidence type="ECO:0000256" key="1">
    <source>
        <dbReference type="SAM" id="MobiDB-lite"/>
    </source>
</evidence>
<dbReference type="EMBL" id="CAJNNW010028852">
    <property type="protein sequence ID" value="CAE8697992.1"/>
    <property type="molecule type" value="Genomic_DNA"/>
</dbReference>
<dbReference type="Proteomes" id="UP000654075">
    <property type="component" value="Unassembled WGS sequence"/>
</dbReference>
<dbReference type="Gene3D" id="3.90.226.10">
    <property type="entry name" value="2-enoyl-CoA Hydratase, Chain A, domain 1"/>
    <property type="match status" value="1"/>
</dbReference>
<organism evidence="3 4">
    <name type="scientific">Polarella glacialis</name>
    <name type="common">Dinoflagellate</name>
    <dbReference type="NCBI Taxonomy" id="89957"/>
    <lineage>
        <taxon>Eukaryota</taxon>
        <taxon>Sar</taxon>
        <taxon>Alveolata</taxon>
        <taxon>Dinophyceae</taxon>
        <taxon>Suessiales</taxon>
        <taxon>Suessiaceae</taxon>
        <taxon>Polarella</taxon>
    </lineage>
</organism>
<evidence type="ECO:0000313" key="5">
    <source>
        <dbReference type="Proteomes" id="UP000654075"/>
    </source>
</evidence>
<name>A0A813KBK8_POLGL</name>
<evidence type="ECO:0000313" key="3">
    <source>
        <dbReference type="EMBL" id="CAE8697992.1"/>
    </source>
</evidence>
<keyword evidence="5" id="KW-1185">Reference proteome</keyword>
<comment type="caution">
    <text evidence="3">The sequence shown here is derived from an EMBL/GenBank/DDBJ whole genome shotgun (WGS) entry which is preliminary data.</text>
</comment>
<dbReference type="CDD" id="cd06558">
    <property type="entry name" value="crotonase-like"/>
    <property type="match status" value="1"/>
</dbReference>
<proteinExistence type="predicted"/>
<sequence length="321" mass="33855">MMCAGIRARAPLLAGGAAARRCLPGLRAASLAAPLCRGLAPLGRAPPFARSRSFSSGGSSGPSGLRTAFSSEDGIFEITMLGDSKDEKMSWGTQVQEHRITPTAVVGLNAALDEALATPSAKSVLLRGEGRFFSNGFDLLWMDANGEKCDALQADTERLLARVLGFPMPTVACLNGHCTAAGAMLALAFDKRVMRSDLGWFFVPGIDIGLVYSPGMTQLMRAKLPVPMQSDVLTFGQRYQAEELVQLGVVKAAVKGETEVHSRARELALEVGPKGKHREAMRGIKACLYAEAIAALESPDKGGGMGFVSRDGAGKSDKPST</sequence>
<evidence type="ECO:0008006" key="6">
    <source>
        <dbReference type="Google" id="ProtNLM"/>
    </source>
</evidence>
<evidence type="ECO:0000313" key="4">
    <source>
        <dbReference type="Proteomes" id="UP000626109"/>
    </source>
</evidence>
<dbReference type="EMBL" id="CAJNNV010029037">
    <property type="protein sequence ID" value="CAE8626797.1"/>
    <property type="molecule type" value="Genomic_DNA"/>
</dbReference>